<evidence type="ECO:0000313" key="2">
    <source>
        <dbReference type="EMBL" id="ADE55695.1"/>
    </source>
</evidence>
<accession>D5EPW2</accession>
<name>D5EPW2_CORAD</name>
<reference evidence="2 3" key="1">
    <citation type="journal article" date="2010" name="Stand. Genomic Sci.">
        <title>Complete genome sequence of Coraliomargarita akajimensis type strain (04OKA010-24).</title>
        <authorList>
            <person name="Mavromatis K."/>
            <person name="Abt B."/>
            <person name="Brambilla E."/>
            <person name="Lapidus A."/>
            <person name="Copeland A."/>
            <person name="Deshpande S."/>
            <person name="Nolan M."/>
            <person name="Lucas S."/>
            <person name="Tice H."/>
            <person name="Cheng J.F."/>
            <person name="Han C."/>
            <person name="Detter J.C."/>
            <person name="Woyke T."/>
            <person name="Goodwin L."/>
            <person name="Pitluck S."/>
            <person name="Held B."/>
            <person name="Brettin T."/>
            <person name="Tapia R."/>
            <person name="Ivanova N."/>
            <person name="Mikhailova N."/>
            <person name="Pati A."/>
            <person name="Liolios K."/>
            <person name="Chen A."/>
            <person name="Palaniappan K."/>
            <person name="Land M."/>
            <person name="Hauser L."/>
            <person name="Chang Y.J."/>
            <person name="Jeffries C.D."/>
            <person name="Rohde M."/>
            <person name="Goker M."/>
            <person name="Bristow J."/>
            <person name="Eisen J.A."/>
            <person name="Markowitz V."/>
            <person name="Hugenholtz P."/>
            <person name="Klenk H.P."/>
            <person name="Kyrpides N.C."/>
        </authorList>
    </citation>
    <scope>NUCLEOTIDE SEQUENCE [LARGE SCALE GENOMIC DNA]</scope>
    <source>
        <strain evidence="3">DSM 45221 / IAM 15411 / JCM 23193 / KCTC 12865</strain>
    </source>
</reference>
<feature type="binding site" evidence="1">
    <location>
        <position position="293"/>
    </location>
    <ligand>
        <name>Mg(2+)</name>
        <dbReference type="ChEBI" id="CHEBI:18420"/>
        <label>1</label>
    </ligand>
</feature>
<comment type="cofactor">
    <cofactor evidence="1">
        <name>Mg(2+)</name>
        <dbReference type="ChEBI" id="CHEBI:18420"/>
    </cofactor>
    <text evidence="1">Binds 2 magnesium ions per subunit.</text>
</comment>
<dbReference type="EMBL" id="CP001998">
    <property type="protein sequence ID" value="ADE55695.1"/>
    <property type="molecule type" value="Genomic_DNA"/>
</dbReference>
<keyword evidence="1" id="KW-0479">Metal-binding</keyword>
<dbReference type="RefSeq" id="WP_013044417.1">
    <property type="nucleotide sequence ID" value="NC_014008.1"/>
</dbReference>
<dbReference type="InterPro" id="IPR005502">
    <property type="entry name" value="Ribosyl_crysJ1"/>
</dbReference>
<dbReference type="InterPro" id="IPR036705">
    <property type="entry name" value="Ribosyl_crysJ1_sf"/>
</dbReference>
<evidence type="ECO:0000313" key="3">
    <source>
        <dbReference type="Proteomes" id="UP000000925"/>
    </source>
</evidence>
<dbReference type="Proteomes" id="UP000000925">
    <property type="component" value="Chromosome"/>
</dbReference>
<dbReference type="KEGG" id="caa:Caka_2680"/>
<dbReference type="OrthoDB" id="9798107at2"/>
<keyword evidence="1" id="KW-0460">Magnesium</keyword>
<dbReference type="HOGENOM" id="CLU_046767_0_0_0"/>
<dbReference type="eggNOG" id="COG1397">
    <property type="taxonomic scope" value="Bacteria"/>
</dbReference>
<dbReference type="SUPFAM" id="SSF101478">
    <property type="entry name" value="ADP-ribosylglycohydrolase"/>
    <property type="match status" value="1"/>
</dbReference>
<dbReference type="PANTHER" id="PTHR16222:SF34">
    <property type="entry name" value="ADP-RIBOSYLGLYCOHYDROLASE"/>
    <property type="match status" value="1"/>
</dbReference>
<proteinExistence type="predicted"/>
<dbReference type="PANTHER" id="PTHR16222">
    <property type="entry name" value="ADP-RIBOSYLGLYCOHYDROLASE"/>
    <property type="match status" value="1"/>
</dbReference>
<dbReference type="AlphaFoldDB" id="D5EPW2"/>
<dbReference type="Pfam" id="PF03747">
    <property type="entry name" value="ADP_ribosyl_GH"/>
    <property type="match status" value="1"/>
</dbReference>
<evidence type="ECO:0000256" key="1">
    <source>
        <dbReference type="PIRSR" id="PIRSR605502-1"/>
    </source>
</evidence>
<gene>
    <name evidence="2" type="ordered locus">Caka_2680</name>
</gene>
<dbReference type="GO" id="GO:0046872">
    <property type="term" value="F:metal ion binding"/>
    <property type="evidence" value="ECO:0007669"/>
    <property type="project" value="UniProtKB-KW"/>
</dbReference>
<protein>
    <submittedName>
        <fullName evidence="2">ADP-ribosylation/Crystallin J1</fullName>
    </submittedName>
</protein>
<sequence>MNDRIQNALLGALVADAVAMPVHWYYDVEALDRDYAPLTQYVAPKNPHPDSILWRSSYTARSKEFDILHGQEKYWGTRGVHYHQFLAAGENTVNFLLGIQLYRSVVRAGAYEPEAWLRLYVQLMRHRGWHQDTYLEEYHRAFFNNLADGKAPEKCGIVDIHIGGLTSVPFLYAALDALGEPVVDTAADTIVNHVGLTHQGSAIAAATETFVRLLACIGEGAGVREAIEAQGSVYGGAGAFETWMRFEDRQVIGKHLTPACYLPDSFTASLYLAWKYHDQFEQGIIANALCGGDNCHRGAVVGALLGAANGVPEEWLTDLKSMRRLRCDTLDPVFSE</sequence>
<dbReference type="Gene3D" id="1.10.4080.10">
    <property type="entry name" value="ADP-ribosylation/Crystallin J1"/>
    <property type="match status" value="1"/>
</dbReference>
<dbReference type="InterPro" id="IPR050792">
    <property type="entry name" value="ADP-ribosylglycohydrolase"/>
</dbReference>
<organism evidence="2 3">
    <name type="scientific">Coraliomargarita akajimensis (strain DSM 45221 / IAM 15411 / JCM 23193 / KCTC 12865 / 04OKA010-24)</name>
    <dbReference type="NCBI Taxonomy" id="583355"/>
    <lineage>
        <taxon>Bacteria</taxon>
        <taxon>Pseudomonadati</taxon>
        <taxon>Verrucomicrobiota</taxon>
        <taxon>Opitutia</taxon>
        <taxon>Puniceicoccales</taxon>
        <taxon>Coraliomargaritaceae</taxon>
        <taxon>Coraliomargarita</taxon>
    </lineage>
</organism>
<keyword evidence="3" id="KW-1185">Reference proteome</keyword>
<dbReference type="STRING" id="583355.Caka_2680"/>